<sequence>MGHGVKDCKEILAKDKNNIVDEFSYSITLRAESSLIGKECLHFGSSLKQTLQQCNYSGRKDLVPHSLSKIIEDTLRWELSKELIKDDMQEEWDKMQSTLGTINLDAEFCHNTKTANWKHATRLKKERKVSRWTKWHGKAKCVNN</sequence>
<keyword evidence="2" id="KW-1185">Reference proteome</keyword>
<proteinExistence type="predicted"/>
<organism evidence="1 2">
    <name type="scientific">Gossypium trilobum</name>
    <dbReference type="NCBI Taxonomy" id="34281"/>
    <lineage>
        <taxon>Eukaryota</taxon>
        <taxon>Viridiplantae</taxon>
        <taxon>Streptophyta</taxon>
        <taxon>Embryophyta</taxon>
        <taxon>Tracheophyta</taxon>
        <taxon>Spermatophyta</taxon>
        <taxon>Magnoliopsida</taxon>
        <taxon>eudicotyledons</taxon>
        <taxon>Gunneridae</taxon>
        <taxon>Pentapetalae</taxon>
        <taxon>rosids</taxon>
        <taxon>malvids</taxon>
        <taxon>Malvales</taxon>
        <taxon>Malvaceae</taxon>
        <taxon>Malvoideae</taxon>
        <taxon>Gossypium</taxon>
    </lineage>
</organism>
<comment type="caution">
    <text evidence="1">The sequence shown here is derived from an EMBL/GenBank/DDBJ whole genome shotgun (WGS) entry which is preliminary data.</text>
</comment>
<gene>
    <name evidence="1" type="ORF">Gotri_007537</name>
</gene>
<dbReference type="Proteomes" id="UP000593568">
    <property type="component" value="Unassembled WGS sequence"/>
</dbReference>
<protein>
    <submittedName>
        <fullName evidence="1">Uncharacterized protein</fullName>
    </submittedName>
</protein>
<accession>A0A7J9EGW7</accession>
<evidence type="ECO:0000313" key="1">
    <source>
        <dbReference type="EMBL" id="MBA0772101.1"/>
    </source>
</evidence>
<evidence type="ECO:0000313" key="2">
    <source>
        <dbReference type="Proteomes" id="UP000593568"/>
    </source>
</evidence>
<reference evidence="1 2" key="1">
    <citation type="journal article" date="2019" name="Genome Biol. Evol.">
        <title>Insights into the evolution of the New World diploid cottons (Gossypium, subgenus Houzingenia) based on genome sequencing.</title>
        <authorList>
            <person name="Grover C.E."/>
            <person name="Arick M.A. 2nd"/>
            <person name="Thrash A."/>
            <person name="Conover J.L."/>
            <person name="Sanders W.S."/>
            <person name="Peterson D.G."/>
            <person name="Frelichowski J.E."/>
            <person name="Scheffler J.A."/>
            <person name="Scheffler B.E."/>
            <person name="Wendel J.F."/>
        </authorList>
    </citation>
    <scope>NUCLEOTIDE SEQUENCE [LARGE SCALE GENOMIC DNA]</scope>
    <source>
        <strain evidence="1">8</strain>
        <tissue evidence="1">Leaf</tissue>
    </source>
</reference>
<dbReference type="AlphaFoldDB" id="A0A7J9EGW7"/>
<dbReference type="EMBL" id="JABEZW010000008">
    <property type="protein sequence ID" value="MBA0772101.1"/>
    <property type="molecule type" value="Genomic_DNA"/>
</dbReference>
<name>A0A7J9EGW7_9ROSI</name>